<dbReference type="RefSeq" id="WP_259542849.1">
    <property type="nucleotide sequence ID" value="NZ_JANLCJ010000158.1"/>
</dbReference>
<accession>A0ABT2H9Z8</accession>
<keyword evidence="2" id="KW-1185">Reference proteome</keyword>
<dbReference type="InterPro" id="IPR021229">
    <property type="entry name" value="DUF2800"/>
</dbReference>
<evidence type="ECO:0000313" key="2">
    <source>
        <dbReference type="Proteomes" id="UP001165586"/>
    </source>
</evidence>
<protein>
    <submittedName>
        <fullName evidence="1">DUF2800 domain-containing protein</fullName>
    </submittedName>
</protein>
<dbReference type="EMBL" id="JANLCJ010000158">
    <property type="protein sequence ID" value="MCS5736754.1"/>
    <property type="molecule type" value="Genomic_DNA"/>
</dbReference>
<organism evidence="1 2">
    <name type="scientific">Herbiconiux daphne</name>
    <dbReference type="NCBI Taxonomy" id="2970914"/>
    <lineage>
        <taxon>Bacteria</taxon>
        <taxon>Bacillati</taxon>
        <taxon>Actinomycetota</taxon>
        <taxon>Actinomycetes</taxon>
        <taxon>Micrococcales</taxon>
        <taxon>Microbacteriaceae</taxon>
        <taxon>Herbiconiux</taxon>
    </lineage>
</organism>
<evidence type="ECO:0000313" key="1">
    <source>
        <dbReference type="EMBL" id="MCS5736754.1"/>
    </source>
</evidence>
<dbReference type="Proteomes" id="UP001165586">
    <property type="component" value="Unassembled WGS sequence"/>
</dbReference>
<gene>
    <name evidence="1" type="ORF">N1032_23770</name>
</gene>
<comment type="caution">
    <text evidence="1">The sequence shown here is derived from an EMBL/GenBank/DDBJ whole genome shotgun (WGS) entry which is preliminary data.</text>
</comment>
<reference evidence="1" key="1">
    <citation type="submission" date="2022-08" db="EMBL/GenBank/DDBJ databases">
        <authorList>
            <person name="Deng Y."/>
            <person name="Han X.-F."/>
            <person name="Zhang Y.-Q."/>
        </authorList>
    </citation>
    <scope>NUCLEOTIDE SEQUENCE</scope>
    <source>
        <strain evidence="1">CPCC 203386</strain>
    </source>
</reference>
<feature type="non-terminal residue" evidence="1">
    <location>
        <position position="130"/>
    </location>
</feature>
<sequence length="130" mass="14099">MSSHARLSPSGAHKWMECPASLAAERGIKESRSEHAAEGTAAHNVAENVLRALNPRWRGKRPTFSKLAASDYVGERVENWTITGDMVEPIQSYIDTILAAANGNTLHIEQRVDFSHVVGVSNSFGTADAI</sequence>
<proteinExistence type="predicted"/>
<dbReference type="Pfam" id="PF10926">
    <property type="entry name" value="DUF2800"/>
    <property type="match status" value="1"/>
</dbReference>
<name>A0ABT2H9Z8_9MICO</name>